<protein>
    <submittedName>
        <fullName evidence="1">Uncharacterized protein</fullName>
    </submittedName>
</protein>
<sequence length="158" mass="18136">MNISRSEKGWPVIDRGDVPPVSGRLNGILKVQDEEAIPVTATGLYFYWIKDPPYFFLLVEDNRIEMELTLRGEELKEGEKYVIDMKNPSDVEATLLWKGSAGQSESDKVGELYVRFITPEGDFERIEGNFSFEYTEMGVGFERKVEFSCQNFSFKVPK</sequence>
<dbReference type="OrthoDB" id="7008377at2"/>
<proteinExistence type="predicted"/>
<accession>A0A2W0EEK8</accession>
<organism evidence="1 2">
    <name type="scientific">Pseudomonas jessenii</name>
    <dbReference type="NCBI Taxonomy" id="77298"/>
    <lineage>
        <taxon>Bacteria</taxon>
        <taxon>Pseudomonadati</taxon>
        <taxon>Pseudomonadota</taxon>
        <taxon>Gammaproteobacteria</taxon>
        <taxon>Pseudomonadales</taxon>
        <taxon>Pseudomonadaceae</taxon>
        <taxon>Pseudomonas</taxon>
    </lineage>
</organism>
<dbReference type="Proteomes" id="UP000247437">
    <property type="component" value="Unassembled WGS sequence"/>
</dbReference>
<gene>
    <name evidence="1" type="ORF">CRX42_27645</name>
</gene>
<dbReference type="EMBL" id="PDLL01000529">
    <property type="protein sequence ID" value="PYY67323.1"/>
    <property type="molecule type" value="Genomic_DNA"/>
</dbReference>
<comment type="caution">
    <text evidence="1">The sequence shown here is derived from an EMBL/GenBank/DDBJ whole genome shotgun (WGS) entry which is preliminary data.</text>
</comment>
<reference evidence="1 2" key="1">
    <citation type="journal article" date="2018" name="Appl. Microbiol. Biotechnol.">
        <title>Characterization of the caprolactam degradation pathway in Pseudomonas jessenii using mass spectrometry-based proteomics.</title>
        <authorList>
            <person name="Otzen M."/>
            <person name="Palacio C."/>
            <person name="Janssen D.B."/>
        </authorList>
    </citation>
    <scope>NUCLEOTIDE SEQUENCE [LARGE SCALE GENOMIC DNA]</scope>
    <source>
        <strain evidence="1 2">GO3</strain>
    </source>
</reference>
<evidence type="ECO:0000313" key="2">
    <source>
        <dbReference type="Proteomes" id="UP000247437"/>
    </source>
</evidence>
<name>A0A2W0EEK8_PSEJE</name>
<dbReference type="AlphaFoldDB" id="A0A2W0EEK8"/>
<dbReference type="RefSeq" id="WP_110662273.1">
    <property type="nucleotide sequence ID" value="NZ_PDLL01000529.1"/>
</dbReference>
<evidence type="ECO:0000313" key="1">
    <source>
        <dbReference type="EMBL" id="PYY67323.1"/>
    </source>
</evidence>